<gene>
    <name evidence="2" type="ORF">Q0590_31545</name>
</gene>
<keyword evidence="3" id="KW-1185">Reference proteome</keyword>
<dbReference type="Proteomes" id="UP001168528">
    <property type="component" value="Unassembled WGS sequence"/>
</dbReference>
<evidence type="ECO:0000313" key="3">
    <source>
        <dbReference type="Proteomes" id="UP001168528"/>
    </source>
</evidence>
<evidence type="ECO:0000313" key="2">
    <source>
        <dbReference type="EMBL" id="MDO1450851.1"/>
    </source>
</evidence>
<dbReference type="EMBL" id="JAUKPO010000037">
    <property type="protein sequence ID" value="MDO1450851.1"/>
    <property type="molecule type" value="Genomic_DNA"/>
</dbReference>
<dbReference type="InterPro" id="IPR018720">
    <property type="entry name" value="DUF2249"/>
</dbReference>
<evidence type="ECO:0000259" key="1">
    <source>
        <dbReference type="Pfam" id="PF10006"/>
    </source>
</evidence>
<protein>
    <submittedName>
        <fullName evidence="2">DUF2249 domain-containing protein</fullName>
    </submittedName>
</protein>
<comment type="caution">
    <text evidence="2">The sequence shown here is derived from an EMBL/GenBank/DDBJ whole genome shotgun (WGS) entry which is preliminary data.</text>
</comment>
<accession>A0ABT8RGM5</accession>
<reference evidence="2" key="1">
    <citation type="submission" date="2023-07" db="EMBL/GenBank/DDBJ databases">
        <title>The genome sequence of Rhodocytophaga aerolata KACC 12507.</title>
        <authorList>
            <person name="Zhang X."/>
        </authorList>
    </citation>
    <scope>NUCLEOTIDE SEQUENCE</scope>
    <source>
        <strain evidence="2">KACC 12507</strain>
    </source>
</reference>
<proteinExistence type="predicted"/>
<organism evidence="2 3">
    <name type="scientific">Rhodocytophaga aerolata</name>
    <dbReference type="NCBI Taxonomy" id="455078"/>
    <lineage>
        <taxon>Bacteria</taxon>
        <taxon>Pseudomonadati</taxon>
        <taxon>Bacteroidota</taxon>
        <taxon>Cytophagia</taxon>
        <taxon>Cytophagales</taxon>
        <taxon>Rhodocytophagaceae</taxon>
        <taxon>Rhodocytophaga</taxon>
    </lineage>
</organism>
<dbReference type="RefSeq" id="WP_302041649.1">
    <property type="nucleotide sequence ID" value="NZ_JAUKPO010000037.1"/>
</dbReference>
<sequence>MEPSFILDATILLPHSKHKILFEKFDSLKVGGSFIVKNDHHTKSFYHLLKSHRGDRFEWKYLQSGPVVWKVIIQKTM</sequence>
<feature type="domain" description="DUF2249" evidence="1">
    <location>
        <begin position="7"/>
        <end position="75"/>
    </location>
</feature>
<name>A0ABT8RGM5_9BACT</name>
<dbReference type="Pfam" id="PF10006">
    <property type="entry name" value="DUF2249"/>
    <property type="match status" value="1"/>
</dbReference>